<dbReference type="InterPro" id="IPR011037">
    <property type="entry name" value="Pyrv_Knase-like_insert_dom_sf"/>
</dbReference>
<dbReference type="InterPro" id="IPR040442">
    <property type="entry name" value="Pyrv_kinase-like_dom_sf"/>
</dbReference>
<dbReference type="GO" id="GO:0005524">
    <property type="term" value="F:ATP binding"/>
    <property type="evidence" value="ECO:0007669"/>
    <property type="project" value="UniProtKB-KW"/>
</dbReference>
<dbReference type="NCBIfam" id="NF004491">
    <property type="entry name" value="PRK05826.1"/>
    <property type="match status" value="1"/>
</dbReference>
<name>A0AAW1NWP5_9CHLO</name>
<evidence type="ECO:0000256" key="12">
    <source>
        <dbReference type="ARBA" id="ARBA00023152"/>
    </source>
</evidence>
<keyword evidence="11 15" id="KW-0460">Magnesium</keyword>
<comment type="similarity">
    <text evidence="4 15">Belongs to the pyruvate kinase family.</text>
</comment>
<comment type="catalytic activity">
    <reaction evidence="14 15">
        <text>pyruvate + ATP = phosphoenolpyruvate + ADP + H(+)</text>
        <dbReference type="Rhea" id="RHEA:18157"/>
        <dbReference type="ChEBI" id="CHEBI:15361"/>
        <dbReference type="ChEBI" id="CHEBI:15378"/>
        <dbReference type="ChEBI" id="CHEBI:30616"/>
        <dbReference type="ChEBI" id="CHEBI:58702"/>
        <dbReference type="ChEBI" id="CHEBI:456216"/>
        <dbReference type="EC" id="2.7.1.40"/>
    </reaction>
</comment>
<reference evidence="19 20" key="1">
    <citation type="journal article" date="2024" name="Nat. Commun.">
        <title>Phylogenomics reveals the evolutionary origins of lichenization in chlorophyte algae.</title>
        <authorList>
            <person name="Puginier C."/>
            <person name="Libourel C."/>
            <person name="Otte J."/>
            <person name="Skaloud P."/>
            <person name="Haon M."/>
            <person name="Grisel S."/>
            <person name="Petersen M."/>
            <person name="Berrin J.G."/>
            <person name="Delaux P.M."/>
            <person name="Dal Grande F."/>
            <person name="Keller J."/>
        </authorList>
    </citation>
    <scope>NUCLEOTIDE SEQUENCE [LARGE SCALE GENOMIC DNA]</scope>
    <source>
        <strain evidence="19 20">SAG 2036</strain>
    </source>
</reference>
<evidence type="ECO:0000256" key="4">
    <source>
        <dbReference type="ARBA" id="ARBA00008663"/>
    </source>
</evidence>
<evidence type="ECO:0000256" key="7">
    <source>
        <dbReference type="ARBA" id="ARBA00022723"/>
    </source>
</evidence>
<comment type="cofactor">
    <cofactor evidence="1">
        <name>Mg(2+)</name>
        <dbReference type="ChEBI" id="CHEBI:18420"/>
    </cofactor>
</comment>
<feature type="domain" description="Pyruvate kinase C-terminal" evidence="18">
    <location>
        <begin position="487"/>
        <end position="581"/>
    </location>
</feature>
<dbReference type="PANTHER" id="PTHR11817">
    <property type="entry name" value="PYRUVATE KINASE"/>
    <property type="match status" value="1"/>
</dbReference>
<evidence type="ECO:0000256" key="16">
    <source>
        <dbReference type="SAM" id="MobiDB-lite"/>
    </source>
</evidence>
<dbReference type="GO" id="GO:0030955">
    <property type="term" value="F:potassium ion binding"/>
    <property type="evidence" value="ECO:0007669"/>
    <property type="project" value="InterPro"/>
</dbReference>
<dbReference type="Pfam" id="PF02887">
    <property type="entry name" value="PK_C"/>
    <property type="match status" value="1"/>
</dbReference>
<dbReference type="GO" id="GO:0009570">
    <property type="term" value="C:chloroplast stroma"/>
    <property type="evidence" value="ECO:0007669"/>
    <property type="project" value="UniProtKB-ARBA"/>
</dbReference>
<dbReference type="GO" id="GO:0004743">
    <property type="term" value="F:pyruvate kinase activity"/>
    <property type="evidence" value="ECO:0007669"/>
    <property type="project" value="UniProtKB-EC"/>
</dbReference>
<dbReference type="SUPFAM" id="SSF52935">
    <property type="entry name" value="PK C-terminal domain-like"/>
    <property type="match status" value="1"/>
</dbReference>
<evidence type="ECO:0000256" key="2">
    <source>
        <dbReference type="ARBA" id="ARBA00001958"/>
    </source>
</evidence>
<keyword evidence="20" id="KW-1185">Reference proteome</keyword>
<keyword evidence="6 15" id="KW-0808">Transferase</keyword>
<evidence type="ECO:0000259" key="17">
    <source>
        <dbReference type="Pfam" id="PF00224"/>
    </source>
</evidence>
<evidence type="ECO:0000256" key="11">
    <source>
        <dbReference type="ARBA" id="ARBA00022842"/>
    </source>
</evidence>
<dbReference type="AlphaFoldDB" id="A0AAW1NWP5"/>
<keyword evidence="13" id="KW-0670">Pyruvate</keyword>
<keyword evidence="7" id="KW-0479">Metal-binding</keyword>
<gene>
    <name evidence="19" type="ORF">WJX73_005517</name>
</gene>
<evidence type="ECO:0000259" key="18">
    <source>
        <dbReference type="Pfam" id="PF02887"/>
    </source>
</evidence>
<dbReference type="InterPro" id="IPR001697">
    <property type="entry name" value="Pyr_Knase"/>
</dbReference>
<dbReference type="InterPro" id="IPR036918">
    <property type="entry name" value="Pyrv_Knase_C_sf"/>
</dbReference>
<dbReference type="PROSITE" id="PS00110">
    <property type="entry name" value="PYRUVATE_KINASE"/>
    <property type="match status" value="1"/>
</dbReference>
<dbReference type="InterPro" id="IPR015795">
    <property type="entry name" value="Pyrv_Knase_C"/>
</dbReference>
<dbReference type="Pfam" id="PF00224">
    <property type="entry name" value="PK"/>
    <property type="match status" value="1"/>
</dbReference>
<sequence>MQSGVFSPSSGCFHGRAQELNGSALRAASAAQLRHTSVRCTCQYQPAQASGQRQDWQSSGASSTARGDVSASALAGYGVGISPSSKATVPSTLNVLEGEGELPAEINQFRKTKIVCTIGPTSCSQQDLFALADMGMNVVRLNMSHGDHTSHKKVVDLVKEYNSLGRRCLSIMLDTKGPEVRSGDLTEPLDLKAGDVYTFTTAEGANGTDGRISVNYDGFVDDVSEGDILLIDGGIMSFKILKVEDRDVTAEVVDGGIMKSRRHLNVRGKSANLPAITEKDWDDIKFGVEMGLDYFALSFVRNADVIYELKRYLSQRGAKIGVLAKIESADSISHLEQILDAVDGAMVARGDLGAELPVEQVPFWQSRIVQGCRKRGKPVIVATNMLESMIENPTPTRAEVSDIAVAVREGTDAIMLSGETAYGRFPFKSVAVMATVAKRTESSMLSYQGTRRYGTEESEPIDWIVKPGNTRGEPGQMTSPGLSEMFAYHATTMANTIRTSLVVFSRKGNMPALLSHYRPDYNIYMFTDDPAVQRRMAMYHGVIPLSIKFGTSADETFDRAIVILKERDYVKGGQQVAIVQSGRKPIWRQASTHHIQVRRVPKDPATESHDDSDHEHA</sequence>
<evidence type="ECO:0000256" key="5">
    <source>
        <dbReference type="ARBA" id="ARBA00012142"/>
    </source>
</evidence>
<dbReference type="Gene3D" id="3.20.20.60">
    <property type="entry name" value="Phosphoenolpyruvate-binding domains"/>
    <property type="match status" value="1"/>
</dbReference>
<evidence type="ECO:0000256" key="8">
    <source>
        <dbReference type="ARBA" id="ARBA00022741"/>
    </source>
</evidence>
<evidence type="ECO:0000256" key="1">
    <source>
        <dbReference type="ARBA" id="ARBA00001946"/>
    </source>
</evidence>
<evidence type="ECO:0000256" key="13">
    <source>
        <dbReference type="ARBA" id="ARBA00023317"/>
    </source>
</evidence>
<dbReference type="SUPFAM" id="SSF50800">
    <property type="entry name" value="PK beta-barrel domain-like"/>
    <property type="match status" value="1"/>
</dbReference>
<dbReference type="InterPro" id="IPR015813">
    <property type="entry name" value="Pyrv/PenolPyrv_kinase-like_dom"/>
</dbReference>
<keyword evidence="9 15" id="KW-0418">Kinase</keyword>
<dbReference type="SUPFAM" id="SSF51621">
    <property type="entry name" value="Phosphoenolpyruvate/pyruvate domain"/>
    <property type="match status" value="1"/>
</dbReference>
<evidence type="ECO:0000256" key="9">
    <source>
        <dbReference type="ARBA" id="ARBA00022777"/>
    </source>
</evidence>
<organism evidence="19 20">
    <name type="scientific">Symbiochloris irregularis</name>
    <dbReference type="NCBI Taxonomy" id="706552"/>
    <lineage>
        <taxon>Eukaryota</taxon>
        <taxon>Viridiplantae</taxon>
        <taxon>Chlorophyta</taxon>
        <taxon>core chlorophytes</taxon>
        <taxon>Trebouxiophyceae</taxon>
        <taxon>Trebouxiales</taxon>
        <taxon>Trebouxiaceae</taxon>
        <taxon>Symbiochloris</taxon>
    </lineage>
</organism>
<dbReference type="PRINTS" id="PR01050">
    <property type="entry name" value="PYRUVTKNASE"/>
</dbReference>
<dbReference type="GO" id="GO:0000287">
    <property type="term" value="F:magnesium ion binding"/>
    <property type="evidence" value="ECO:0007669"/>
    <property type="project" value="InterPro"/>
</dbReference>
<feature type="domain" description="Pyruvate kinase barrel" evidence="17">
    <location>
        <begin position="110"/>
        <end position="430"/>
    </location>
</feature>
<dbReference type="Proteomes" id="UP001465755">
    <property type="component" value="Unassembled WGS sequence"/>
</dbReference>
<accession>A0AAW1NWP5</accession>
<comment type="pathway">
    <text evidence="3 15">Carbohydrate degradation; glycolysis; pyruvate from D-glyceraldehyde 3-phosphate: step 5/5.</text>
</comment>
<comment type="caution">
    <text evidence="19">The sequence shown here is derived from an EMBL/GenBank/DDBJ whole genome shotgun (WGS) entry which is preliminary data.</text>
</comment>
<dbReference type="Gene3D" id="3.40.1380.20">
    <property type="entry name" value="Pyruvate kinase, C-terminal domain"/>
    <property type="match status" value="1"/>
</dbReference>
<proteinExistence type="inferred from homology"/>
<comment type="cofactor">
    <cofactor evidence="2">
        <name>K(+)</name>
        <dbReference type="ChEBI" id="CHEBI:29103"/>
    </cofactor>
</comment>
<dbReference type="InterPro" id="IPR018209">
    <property type="entry name" value="Pyrv_Knase_AS"/>
</dbReference>
<dbReference type="InterPro" id="IPR015793">
    <property type="entry name" value="Pyrv_Knase_brl"/>
</dbReference>
<dbReference type="EC" id="2.7.1.40" evidence="5 15"/>
<protein>
    <recommendedName>
        <fullName evidence="5 15">Pyruvate kinase</fullName>
        <ecNumber evidence="5 15">2.7.1.40</ecNumber>
    </recommendedName>
</protein>
<feature type="compositionally biased region" description="Basic and acidic residues" evidence="16">
    <location>
        <begin position="600"/>
        <end position="617"/>
    </location>
</feature>
<keyword evidence="12 15" id="KW-0324">Glycolysis</keyword>
<evidence type="ECO:0000256" key="3">
    <source>
        <dbReference type="ARBA" id="ARBA00004997"/>
    </source>
</evidence>
<feature type="region of interest" description="Disordered" evidence="16">
    <location>
        <begin position="592"/>
        <end position="617"/>
    </location>
</feature>
<dbReference type="NCBIfam" id="TIGR01064">
    <property type="entry name" value="pyruv_kin"/>
    <property type="match status" value="1"/>
</dbReference>
<dbReference type="InterPro" id="IPR015806">
    <property type="entry name" value="Pyrv_Knase_insert_dom_sf"/>
</dbReference>
<dbReference type="EMBL" id="JALJOQ010000105">
    <property type="protein sequence ID" value="KAK9797746.1"/>
    <property type="molecule type" value="Genomic_DNA"/>
</dbReference>
<dbReference type="Gene3D" id="2.40.33.10">
    <property type="entry name" value="PK beta-barrel domain-like"/>
    <property type="match status" value="1"/>
</dbReference>
<evidence type="ECO:0000256" key="15">
    <source>
        <dbReference type="RuleBase" id="RU000504"/>
    </source>
</evidence>
<evidence type="ECO:0000256" key="14">
    <source>
        <dbReference type="ARBA" id="ARBA00048152"/>
    </source>
</evidence>
<keyword evidence="10" id="KW-0067">ATP-binding</keyword>
<evidence type="ECO:0000256" key="10">
    <source>
        <dbReference type="ARBA" id="ARBA00022840"/>
    </source>
</evidence>
<evidence type="ECO:0000256" key="6">
    <source>
        <dbReference type="ARBA" id="ARBA00022679"/>
    </source>
</evidence>
<dbReference type="GO" id="GO:0016301">
    <property type="term" value="F:kinase activity"/>
    <property type="evidence" value="ECO:0007669"/>
    <property type="project" value="UniProtKB-KW"/>
</dbReference>
<dbReference type="FunFam" id="3.20.20.60:FF:000025">
    <property type="entry name" value="Pyruvate kinase"/>
    <property type="match status" value="1"/>
</dbReference>
<evidence type="ECO:0000313" key="19">
    <source>
        <dbReference type="EMBL" id="KAK9797746.1"/>
    </source>
</evidence>
<keyword evidence="8" id="KW-0547">Nucleotide-binding</keyword>
<evidence type="ECO:0000313" key="20">
    <source>
        <dbReference type="Proteomes" id="UP001465755"/>
    </source>
</evidence>